<evidence type="ECO:0000313" key="1">
    <source>
        <dbReference type="EMBL" id="SBP60730.1"/>
    </source>
</evidence>
<gene>
    <name evidence="1" type="primary">AL935274.1</name>
</gene>
<dbReference type="AlphaFoldDB" id="A0A1A8B2L9"/>
<proteinExistence type="predicted"/>
<reference evidence="1" key="2">
    <citation type="submission" date="2016-06" db="EMBL/GenBank/DDBJ databases">
        <title>The genome of a short-lived fish provides insights into sex chromosome evolution and the genetic control of aging.</title>
        <authorList>
            <person name="Reichwald K."/>
            <person name="Felder M."/>
            <person name="Petzold A."/>
            <person name="Koch P."/>
            <person name="Groth M."/>
            <person name="Platzer M."/>
        </authorList>
    </citation>
    <scope>NUCLEOTIDE SEQUENCE</scope>
    <source>
        <tissue evidence="1">Brain</tissue>
    </source>
</reference>
<protein>
    <submittedName>
        <fullName evidence="1">Uncharacterized protein</fullName>
    </submittedName>
</protein>
<accession>A0A1A8B2L9</accession>
<sequence length="112" mass="13001">MHLNARMDEMEGRIEKTEERVQNTEVITDMLKLHEKLEEKFVDLESHSRRENIRMYGVPEGREKASTSMASFVEILLRAGLELPDELGDLRIERAHRSGGHNRRGTHRHAPS</sequence>
<name>A0A1A8B2L9_NOTFU</name>
<dbReference type="EMBL" id="HADY01022245">
    <property type="protein sequence ID" value="SBP60730.1"/>
    <property type="molecule type" value="Transcribed_RNA"/>
</dbReference>
<reference evidence="1" key="1">
    <citation type="submission" date="2016-05" db="EMBL/GenBank/DDBJ databases">
        <authorList>
            <person name="Lavstsen T."/>
            <person name="Jespersen J.S."/>
        </authorList>
    </citation>
    <scope>NUCLEOTIDE SEQUENCE</scope>
    <source>
        <tissue evidence="1">Brain</tissue>
    </source>
</reference>
<dbReference type="PANTHER" id="PTHR11505">
    <property type="entry name" value="L1 TRANSPOSABLE ELEMENT-RELATED"/>
    <property type="match status" value="1"/>
</dbReference>
<dbReference type="InterPro" id="IPR004244">
    <property type="entry name" value="Transposase_22"/>
</dbReference>
<organism evidence="1">
    <name type="scientific">Nothobranchius furzeri</name>
    <name type="common">Turquoise killifish</name>
    <dbReference type="NCBI Taxonomy" id="105023"/>
    <lineage>
        <taxon>Eukaryota</taxon>
        <taxon>Metazoa</taxon>
        <taxon>Chordata</taxon>
        <taxon>Craniata</taxon>
        <taxon>Vertebrata</taxon>
        <taxon>Euteleostomi</taxon>
        <taxon>Actinopterygii</taxon>
        <taxon>Neopterygii</taxon>
        <taxon>Teleostei</taxon>
        <taxon>Neoteleostei</taxon>
        <taxon>Acanthomorphata</taxon>
        <taxon>Ovalentaria</taxon>
        <taxon>Atherinomorphae</taxon>
        <taxon>Cyprinodontiformes</taxon>
        <taxon>Nothobranchiidae</taxon>
        <taxon>Nothobranchius</taxon>
    </lineage>
</organism>
<dbReference type="Gene3D" id="3.30.70.1820">
    <property type="entry name" value="L1 transposable element, RRM domain"/>
    <property type="match status" value="1"/>
</dbReference>